<dbReference type="PANTHER" id="PTHR35007">
    <property type="entry name" value="INTEGRAL MEMBRANE PROTEIN-RELATED"/>
    <property type="match status" value="1"/>
</dbReference>
<gene>
    <name evidence="8" type="ORF">NET02_15820</name>
</gene>
<accession>A0AA41WI95</accession>
<dbReference type="Pfam" id="PF00482">
    <property type="entry name" value="T2SSF"/>
    <property type="match status" value="1"/>
</dbReference>
<evidence type="ECO:0000256" key="3">
    <source>
        <dbReference type="ARBA" id="ARBA00022692"/>
    </source>
</evidence>
<organism evidence="8 9">
    <name type="scientific">Thermalbibacter longus</name>
    <dbReference type="NCBI Taxonomy" id="2951981"/>
    <lineage>
        <taxon>Bacteria</taxon>
        <taxon>Pseudomonadati</taxon>
        <taxon>Thermomicrobiota</taxon>
        <taxon>Thermomicrobia</taxon>
        <taxon>Thermomicrobiales</taxon>
        <taxon>Thermomicrobiaceae</taxon>
        <taxon>Thermalbibacter</taxon>
    </lineage>
</organism>
<dbReference type="Proteomes" id="UP001165306">
    <property type="component" value="Unassembled WGS sequence"/>
</dbReference>
<dbReference type="InterPro" id="IPR042094">
    <property type="entry name" value="T2SS_GspF_sf"/>
</dbReference>
<evidence type="ECO:0000259" key="7">
    <source>
        <dbReference type="Pfam" id="PF00482"/>
    </source>
</evidence>
<feature type="domain" description="Type II secretion system protein GspF" evidence="7">
    <location>
        <begin position="161"/>
        <end position="285"/>
    </location>
</feature>
<feature type="transmembrane region" description="Helical" evidence="6">
    <location>
        <begin position="120"/>
        <end position="143"/>
    </location>
</feature>
<feature type="transmembrane region" description="Helical" evidence="6">
    <location>
        <begin position="95"/>
        <end position="114"/>
    </location>
</feature>
<evidence type="ECO:0000256" key="1">
    <source>
        <dbReference type="ARBA" id="ARBA00004651"/>
    </source>
</evidence>
<evidence type="ECO:0000256" key="2">
    <source>
        <dbReference type="ARBA" id="ARBA00022475"/>
    </source>
</evidence>
<protein>
    <submittedName>
        <fullName evidence="8">Type II secretion system F family protein</fullName>
    </submittedName>
</protein>
<dbReference type="RefSeq" id="WP_284058401.1">
    <property type="nucleotide sequence ID" value="NZ_JAMSLR010000019.1"/>
</dbReference>
<sequence>MDSAFLSVSLLMLAAAIALVVAGLVGLRERPASPELEERLEYFAAREHASEEFASARGPNVVAQRIDRAVRGRTFSEIIRTNLARADLRLTVGEFLLLRLGSTFGGFLVGFVIGRGPSRPLLGIFVGVLCAVIGWFIPHWYVLIRARRRMNAFVNQLGDTITLMANSLRAGYSLLQTMEMVAREAPSPMREEFRRVVREIGFGIPTQEALTHLLRRIPSEDLDLLVTAINIQHEVGGNLAQILDVIGETIRERVRIKGEIRVLTAQQSLSGYIISALPIGLAAVLFVLNPDYMSTLFTWPWICMPIVAVICMVIGFIVMRRIVAIEV</sequence>
<comment type="caution">
    <text evidence="8">The sequence shown here is derived from an EMBL/GenBank/DDBJ whole genome shotgun (WGS) entry which is preliminary data.</text>
</comment>
<feature type="transmembrane region" description="Helical" evidence="6">
    <location>
        <begin position="269"/>
        <end position="287"/>
    </location>
</feature>
<comment type="subcellular location">
    <subcellularLocation>
        <location evidence="1">Cell membrane</location>
        <topology evidence="1">Multi-pass membrane protein</topology>
    </subcellularLocation>
</comment>
<dbReference type="InterPro" id="IPR018076">
    <property type="entry name" value="T2SS_GspF_dom"/>
</dbReference>
<dbReference type="PANTHER" id="PTHR35007:SF1">
    <property type="entry name" value="PILUS ASSEMBLY PROTEIN"/>
    <property type="match status" value="1"/>
</dbReference>
<evidence type="ECO:0000256" key="5">
    <source>
        <dbReference type="ARBA" id="ARBA00023136"/>
    </source>
</evidence>
<evidence type="ECO:0000313" key="8">
    <source>
        <dbReference type="EMBL" id="MCM8750613.1"/>
    </source>
</evidence>
<keyword evidence="9" id="KW-1185">Reference proteome</keyword>
<evidence type="ECO:0000256" key="4">
    <source>
        <dbReference type="ARBA" id="ARBA00022989"/>
    </source>
</evidence>
<keyword evidence="5 6" id="KW-0472">Membrane</keyword>
<proteinExistence type="predicted"/>
<keyword evidence="2" id="KW-1003">Cell membrane</keyword>
<keyword evidence="3 6" id="KW-0812">Transmembrane</keyword>
<name>A0AA41WI95_9BACT</name>
<dbReference type="Gene3D" id="1.20.81.30">
    <property type="entry name" value="Type II secretion system (T2SS), domain F"/>
    <property type="match status" value="1"/>
</dbReference>
<keyword evidence="4 6" id="KW-1133">Transmembrane helix</keyword>
<dbReference type="AlphaFoldDB" id="A0AA41WI95"/>
<dbReference type="GO" id="GO:0005886">
    <property type="term" value="C:plasma membrane"/>
    <property type="evidence" value="ECO:0007669"/>
    <property type="project" value="UniProtKB-SubCell"/>
</dbReference>
<feature type="transmembrane region" description="Helical" evidence="6">
    <location>
        <begin position="6"/>
        <end position="27"/>
    </location>
</feature>
<reference evidence="8" key="1">
    <citation type="submission" date="2022-06" db="EMBL/GenBank/DDBJ databases">
        <title>CFH 74404 Thermomicrobiaceae sp.</title>
        <authorList>
            <person name="Ming H."/>
            <person name="Li W.-J."/>
            <person name="Zhao Z."/>
        </authorList>
    </citation>
    <scope>NUCLEOTIDE SEQUENCE</scope>
    <source>
        <strain evidence="8">CFH 74404</strain>
    </source>
</reference>
<evidence type="ECO:0000313" key="9">
    <source>
        <dbReference type="Proteomes" id="UP001165306"/>
    </source>
</evidence>
<evidence type="ECO:0000256" key="6">
    <source>
        <dbReference type="SAM" id="Phobius"/>
    </source>
</evidence>
<feature type="transmembrane region" description="Helical" evidence="6">
    <location>
        <begin position="299"/>
        <end position="319"/>
    </location>
</feature>
<dbReference type="EMBL" id="JAMSLR010000019">
    <property type="protein sequence ID" value="MCM8750613.1"/>
    <property type="molecule type" value="Genomic_DNA"/>
</dbReference>